<protein>
    <recommendedName>
        <fullName evidence="3">Phosphoglycerate mutase</fullName>
    </recommendedName>
</protein>
<dbReference type="SUPFAM" id="SSF53254">
    <property type="entry name" value="Phosphoglycerate mutase-like"/>
    <property type="match status" value="1"/>
</dbReference>
<dbReference type="EMBL" id="CCBP010000010">
    <property type="protein sequence ID" value="CDO68251.1"/>
    <property type="molecule type" value="Genomic_DNA"/>
</dbReference>
<reference evidence="1" key="1">
    <citation type="submission" date="2014-01" db="EMBL/GenBank/DDBJ databases">
        <title>The genome of the white-rot fungus Pycnoporus cinnabarinus: a basidiomycete model with a versatile arsenal for lignocellulosic biomass breakdown.</title>
        <authorList>
            <person name="Levasseur A."/>
            <person name="Lomascolo A."/>
            <person name="Ruiz-Duenas F.J."/>
            <person name="Uzan E."/>
            <person name="Piumi F."/>
            <person name="Kues U."/>
            <person name="Ram A.F.J."/>
            <person name="Murat C."/>
            <person name="Haon M."/>
            <person name="Benoit I."/>
            <person name="Arfi Y."/>
            <person name="Chevret D."/>
            <person name="Drula E."/>
            <person name="Kwon M.J."/>
            <person name="Gouret P."/>
            <person name="Lesage-Meessen L."/>
            <person name="Lombard V."/>
            <person name="Mariette J."/>
            <person name="Noirot C."/>
            <person name="Park J."/>
            <person name="Patyshakuliyeva A."/>
            <person name="Wieneger R.A.B."/>
            <person name="Wosten H.A.B."/>
            <person name="Martin F."/>
            <person name="Coutinho P.M."/>
            <person name="de Vries R."/>
            <person name="Martinez A.T."/>
            <person name="Klopp C."/>
            <person name="Pontarotti P."/>
            <person name="Henrissat B."/>
            <person name="Record E."/>
        </authorList>
    </citation>
    <scope>NUCLEOTIDE SEQUENCE [LARGE SCALE GENOMIC DNA]</scope>
    <source>
        <strain evidence="1">BRFM137</strain>
    </source>
</reference>
<dbReference type="InterPro" id="IPR050275">
    <property type="entry name" value="PGM_Phosphatase"/>
</dbReference>
<dbReference type="PANTHER" id="PTHR48100">
    <property type="entry name" value="BROAD-SPECIFICITY PHOSPHATASE YOR283W-RELATED"/>
    <property type="match status" value="1"/>
</dbReference>
<evidence type="ECO:0000313" key="2">
    <source>
        <dbReference type="Proteomes" id="UP000029665"/>
    </source>
</evidence>
<gene>
    <name evidence="1" type="ORF">BN946_scf184842.g14</name>
</gene>
<evidence type="ECO:0000313" key="1">
    <source>
        <dbReference type="EMBL" id="CDO68251.1"/>
    </source>
</evidence>
<name>A0A060S264_PYCCI</name>
<dbReference type="GO" id="GO:0005737">
    <property type="term" value="C:cytoplasm"/>
    <property type="evidence" value="ECO:0007669"/>
    <property type="project" value="TreeGrafter"/>
</dbReference>
<comment type="caution">
    <text evidence="1">The sequence shown here is derived from an EMBL/GenBank/DDBJ whole genome shotgun (WGS) entry which is preliminary data.</text>
</comment>
<sequence>MGEYSIVTGFFAQDDPDADGVAIGALPDRFGLLDDSPQRWQKFKQRIDELNATAPENTQYKVFFFVRHGQGYHNVAEAKYGTEDWDEHWSKLTDDGKILWGPDPDLTSVGVAQAQAVRKLWEAERKHGLPLPERHYASPMRRALRTWHEIFVNDGLLAEHKSRVMILEVSYMIDTGLKTRDFPPPIYEFEDGFSEEDILWRPDERESKAHVQERAQAVMDRIFSSDKDSYICITAHSGIINGFIAAMGRPRYPLPTGGKWLPYSKGRNNDDVDHSPIGILPVVIKGVAIDPDGMPPEARR</sequence>
<dbReference type="InterPro" id="IPR013078">
    <property type="entry name" value="His_Pase_superF_clade-1"/>
</dbReference>
<dbReference type="Gene3D" id="3.40.50.1240">
    <property type="entry name" value="Phosphoglycerate mutase-like"/>
    <property type="match status" value="1"/>
</dbReference>
<dbReference type="AlphaFoldDB" id="A0A060S264"/>
<dbReference type="Pfam" id="PF00300">
    <property type="entry name" value="His_Phos_1"/>
    <property type="match status" value="1"/>
</dbReference>
<keyword evidence="2" id="KW-1185">Reference proteome</keyword>
<dbReference type="OMA" id="RETFDCH"/>
<dbReference type="HOGENOM" id="CLU_039184_0_0_1"/>
<organism evidence="1 2">
    <name type="scientific">Pycnoporus cinnabarinus</name>
    <name type="common">Cinnabar-red polypore</name>
    <name type="synonym">Trametes cinnabarina</name>
    <dbReference type="NCBI Taxonomy" id="5643"/>
    <lineage>
        <taxon>Eukaryota</taxon>
        <taxon>Fungi</taxon>
        <taxon>Dikarya</taxon>
        <taxon>Basidiomycota</taxon>
        <taxon>Agaricomycotina</taxon>
        <taxon>Agaricomycetes</taxon>
        <taxon>Polyporales</taxon>
        <taxon>Polyporaceae</taxon>
        <taxon>Trametes</taxon>
    </lineage>
</organism>
<accession>A0A060S264</accession>
<evidence type="ECO:0008006" key="3">
    <source>
        <dbReference type="Google" id="ProtNLM"/>
    </source>
</evidence>
<dbReference type="PANTHER" id="PTHR48100:SF1">
    <property type="entry name" value="HISTIDINE PHOSPHATASE FAMILY PROTEIN-RELATED"/>
    <property type="match status" value="1"/>
</dbReference>
<dbReference type="Proteomes" id="UP000029665">
    <property type="component" value="Unassembled WGS sequence"/>
</dbReference>
<dbReference type="CDD" id="cd07067">
    <property type="entry name" value="HP_PGM_like"/>
    <property type="match status" value="1"/>
</dbReference>
<proteinExistence type="predicted"/>
<dbReference type="SMART" id="SM00855">
    <property type="entry name" value="PGAM"/>
    <property type="match status" value="1"/>
</dbReference>
<dbReference type="GO" id="GO:0016791">
    <property type="term" value="F:phosphatase activity"/>
    <property type="evidence" value="ECO:0007669"/>
    <property type="project" value="TreeGrafter"/>
</dbReference>
<dbReference type="InterPro" id="IPR029033">
    <property type="entry name" value="His_PPase_superfam"/>
</dbReference>
<dbReference type="OrthoDB" id="496981at2759"/>